<organism evidence="4 5">
    <name type="scientific">Symbiodinium necroappetens</name>
    <dbReference type="NCBI Taxonomy" id="1628268"/>
    <lineage>
        <taxon>Eukaryota</taxon>
        <taxon>Sar</taxon>
        <taxon>Alveolata</taxon>
        <taxon>Dinophyceae</taxon>
        <taxon>Suessiales</taxon>
        <taxon>Symbiodiniaceae</taxon>
        <taxon>Symbiodinium</taxon>
    </lineage>
</organism>
<keyword evidence="2 3" id="KW-0040">ANK repeat</keyword>
<dbReference type="PROSITE" id="PS50297">
    <property type="entry name" value="ANK_REP_REGION"/>
    <property type="match status" value="2"/>
</dbReference>
<keyword evidence="5" id="KW-1185">Reference proteome</keyword>
<evidence type="ECO:0000256" key="2">
    <source>
        <dbReference type="ARBA" id="ARBA00023043"/>
    </source>
</evidence>
<protein>
    <submittedName>
        <fullName evidence="4">Psmd10 protein</fullName>
    </submittedName>
</protein>
<evidence type="ECO:0000256" key="3">
    <source>
        <dbReference type="PROSITE-ProRule" id="PRU00023"/>
    </source>
</evidence>
<dbReference type="Proteomes" id="UP000601435">
    <property type="component" value="Unassembled WGS sequence"/>
</dbReference>
<accession>A0A813AU67</accession>
<dbReference type="Pfam" id="PF12796">
    <property type="entry name" value="Ank_2"/>
    <property type="match status" value="1"/>
</dbReference>
<dbReference type="InterPro" id="IPR002110">
    <property type="entry name" value="Ankyrin_rpt"/>
</dbReference>
<dbReference type="PANTHER" id="PTHR24171">
    <property type="entry name" value="ANKYRIN REPEAT DOMAIN-CONTAINING PROTEIN 39-RELATED"/>
    <property type="match status" value="1"/>
</dbReference>
<dbReference type="PROSITE" id="PS50088">
    <property type="entry name" value="ANK_REPEAT"/>
    <property type="match status" value="2"/>
</dbReference>
<dbReference type="PRINTS" id="PR01415">
    <property type="entry name" value="ANKYRIN"/>
</dbReference>
<dbReference type="SMART" id="SM00248">
    <property type="entry name" value="ANK"/>
    <property type="match status" value="3"/>
</dbReference>
<evidence type="ECO:0000313" key="5">
    <source>
        <dbReference type="Proteomes" id="UP000601435"/>
    </source>
</evidence>
<feature type="repeat" description="ANK" evidence="3">
    <location>
        <begin position="121"/>
        <end position="153"/>
    </location>
</feature>
<comment type="caution">
    <text evidence="4">The sequence shown here is derived from an EMBL/GenBank/DDBJ whole genome shotgun (WGS) entry which is preliminary data.</text>
</comment>
<dbReference type="EMBL" id="CAJNJA010063064">
    <property type="protein sequence ID" value="CAE7878253.1"/>
    <property type="molecule type" value="Genomic_DNA"/>
</dbReference>
<evidence type="ECO:0000313" key="4">
    <source>
        <dbReference type="EMBL" id="CAE7878253.1"/>
    </source>
</evidence>
<dbReference type="SUPFAM" id="SSF48403">
    <property type="entry name" value="Ankyrin repeat"/>
    <property type="match status" value="1"/>
</dbReference>
<name>A0A813AU67_9DINO</name>
<dbReference type="OrthoDB" id="341259at2759"/>
<gene>
    <name evidence="4" type="primary">Psmd10</name>
    <name evidence="4" type="ORF">SNEC2469_LOCUS28729</name>
</gene>
<feature type="repeat" description="ANK" evidence="3">
    <location>
        <begin position="88"/>
        <end position="120"/>
    </location>
</feature>
<dbReference type="InterPro" id="IPR036770">
    <property type="entry name" value="Ankyrin_rpt-contain_sf"/>
</dbReference>
<dbReference type="PANTHER" id="PTHR24171:SF10">
    <property type="entry name" value="ANKYRIN REPEAT DOMAIN-CONTAINING PROTEIN 29-LIKE"/>
    <property type="match status" value="1"/>
</dbReference>
<dbReference type="AlphaFoldDB" id="A0A813AU67"/>
<feature type="non-terminal residue" evidence="4">
    <location>
        <position position="1"/>
    </location>
</feature>
<reference evidence="4" key="1">
    <citation type="submission" date="2021-02" db="EMBL/GenBank/DDBJ databases">
        <authorList>
            <person name="Dougan E. K."/>
            <person name="Rhodes N."/>
            <person name="Thang M."/>
            <person name="Chan C."/>
        </authorList>
    </citation>
    <scope>NUCLEOTIDE SEQUENCE</scope>
</reference>
<sequence length="221" mass="24324">AYRLNDATKRNLNRALSDWAYSYSYPADVELLEATEKHDMMKFCGLLHHYGELNDVPVQDHRRDEGKSSLPKRPNLASRSSLDCYPCVGRTPLLAAAEKGYVEMVKELLAARAPVDVANNFGQTPLLLAASKTQSKVIQPLLASGANINAQAHDGMTVLHYCYRLGMTATNLVLNKNPDVAAAPSQGKTAEEYNKEADGGRDCASSIRLKRKAYEKAAKKR</sequence>
<proteinExistence type="predicted"/>
<dbReference type="Gene3D" id="1.25.40.20">
    <property type="entry name" value="Ankyrin repeat-containing domain"/>
    <property type="match status" value="1"/>
</dbReference>
<evidence type="ECO:0000256" key="1">
    <source>
        <dbReference type="ARBA" id="ARBA00022737"/>
    </source>
</evidence>
<keyword evidence="1" id="KW-0677">Repeat</keyword>